<dbReference type="PANTHER" id="PTHR19861">
    <property type="entry name" value="WD40 REPEAT PROTEIN SWD2"/>
    <property type="match status" value="1"/>
</dbReference>
<organism evidence="7 8">
    <name type="scientific">Bathycoccus prasinos</name>
    <dbReference type="NCBI Taxonomy" id="41875"/>
    <lineage>
        <taxon>Eukaryota</taxon>
        <taxon>Viridiplantae</taxon>
        <taxon>Chlorophyta</taxon>
        <taxon>Mamiellophyceae</taxon>
        <taxon>Mamiellales</taxon>
        <taxon>Bathycoccaceae</taxon>
        <taxon>Bathycoccus</taxon>
    </lineage>
</organism>
<dbReference type="GO" id="GO:0048188">
    <property type="term" value="C:Set1C/COMPASS complex"/>
    <property type="evidence" value="ECO:0007669"/>
    <property type="project" value="TreeGrafter"/>
</dbReference>
<dbReference type="STRING" id="41875.K8EAU3"/>
<evidence type="ECO:0000256" key="4">
    <source>
        <dbReference type="ARBA" id="ARBA00022737"/>
    </source>
</evidence>
<dbReference type="OrthoDB" id="27537at2759"/>
<evidence type="ECO:0000256" key="6">
    <source>
        <dbReference type="PROSITE-ProRule" id="PRU00221"/>
    </source>
</evidence>
<comment type="subcellular location">
    <subcellularLocation>
        <location evidence="1">Nucleus</location>
    </subcellularLocation>
</comment>
<keyword evidence="3 6" id="KW-0853">WD repeat</keyword>
<dbReference type="Proteomes" id="UP000198341">
    <property type="component" value="Chromosome 2"/>
</dbReference>
<gene>
    <name evidence="7" type="ORF">Bathy02g04630</name>
</gene>
<dbReference type="InterPro" id="IPR037867">
    <property type="entry name" value="Swd2/WDR82"/>
</dbReference>
<dbReference type="SMART" id="SM00320">
    <property type="entry name" value="WD40"/>
    <property type="match status" value="5"/>
</dbReference>
<accession>K8EAU3</accession>
<dbReference type="InterPro" id="IPR036322">
    <property type="entry name" value="WD40_repeat_dom_sf"/>
</dbReference>
<keyword evidence="4" id="KW-0677">Repeat</keyword>
<evidence type="ECO:0000256" key="3">
    <source>
        <dbReference type="ARBA" id="ARBA00022574"/>
    </source>
</evidence>
<dbReference type="Gene3D" id="2.130.10.10">
    <property type="entry name" value="YVTN repeat-like/Quinoprotein amine dehydrogenase"/>
    <property type="match status" value="2"/>
</dbReference>
<dbReference type="RefSeq" id="XP_007514752.1">
    <property type="nucleotide sequence ID" value="XM_007514690.1"/>
</dbReference>
<dbReference type="GO" id="GO:0016070">
    <property type="term" value="P:RNA metabolic process"/>
    <property type="evidence" value="ECO:0007669"/>
    <property type="project" value="UniProtKB-ARBA"/>
</dbReference>
<dbReference type="PROSITE" id="PS50294">
    <property type="entry name" value="WD_REPEATS_REGION"/>
    <property type="match status" value="1"/>
</dbReference>
<dbReference type="AlphaFoldDB" id="K8EAU3"/>
<comment type="similarity">
    <text evidence="2">Belongs to the WD repeat SWD2 family.</text>
</comment>
<dbReference type="GO" id="GO:0003682">
    <property type="term" value="F:chromatin binding"/>
    <property type="evidence" value="ECO:0007669"/>
    <property type="project" value="TreeGrafter"/>
</dbReference>
<proteinExistence type="inferred from homology"/>
<reference evidence="7 8" key="1">
    <citation type="submission" date="2011-10" db="EMBL/GenBank/DDBJ databases">
        <authorList>
            <person name="Genoscope - CEA"/>
        </authorList>
    </citation>
    <scope>NUCLEOTIDE SEQUENCE [LARGE SCALE GENOMIC DNA]</scope>
    <source>
        <strain evidence="7 8">RCC 1105</strain>
    </source>
</reference>
<dbReference type="PANTHER" id="PTHR19861:SF0">
    <property type="entry name" value="WD REPEAT-CONTAINING PROTEIN 82"/>
    <property type="match status" value="1"/>
</dbReference>
<dbReference type="eggNOG" id="KOG1446">
    <property type="taxonomic scope" value="Eukaryota"/>
</dbReference>
<evidence type="ECO:0000256" key="2">
    <source>
        <dbReference type="ARBA" id="ARBA00005616"/>
    </source>
</evidence>
<evidence type="ECO:0000313" key="8">
    <source>
        <dbReference type="Proteomes" id="UP000198341"/>
    </source>
</evidence>
<dbReference type="PROSITE" id="PS50082">
    <property type="entry name" value="WD_REPEATS_2"/>
    <property type="match status" value="2"/>
</dbReference>
<dbReference type="InterPro" id="IPR001680">
    <property type="entry name" value="WD40_rpt"/>
</dbReference>
<evidence type="ECO:0000256" key="1">
    <source>
        <dbReference type="ARBA" id="ARBA00004123"/>
    </source>
</evidence>
<protein>
    <submittedName>
        <fullName evidence="7">WD repeat-containing protein 82</fullName>
    </submittedName>
</protein>
<dbReference type="SUPFAM" id="SSF50978">
    <property type="entry name" value="WD40 repeat-like"/>
    <property type="match status" value="1"/>
</dbReference>
<evidence type="ECO:0000256" key="5">
    <source>
        <dbReference type="ARBA" id="ARBA00023242"/>
    </source>
</evidence>
<dbReference type="KEGG" id="bpg:Bathy02g04630"/>
<dbReference type="InterPro" id="IPR015943">
    <property type="entry name" value="WD40/YVTN_repeat-like_dom_sf"/>
</dbReference>
<dbReference type="EMBL" id="FO082277">
    <property type="protein sequence ID" value="CCO14992.1"/>
    <property type="molecule type" value="Genomic_DNA"/>
</dbReference>
<sequence length="340" mass="37120">MVVLDVPLMQRFQPGRFYKDSTSINGLDFHESEPILVSTSDDDSIHVYNTETGQRTKTLYSKKYGCSGVRFTHSSEAILYASKPKGGSGDEKKAADALVNDHAVRYHCIHDNTYLRYFRGHTDQVVDISVSPRTDQFLTSSVDGTTRMWDLRSPSCAAIIKIPTGVPRAQFDHQGLIFAATASVNEVVLYDVRNYEQGPFVSFTVDPVLSKSGDLPTYGVSTMKFSMDGESILVMCGGVIHVIDAFNGEKKLKLKVPGAESSLVPLEPTWTPDGQFILCAGGGDQKIHVWSAGTGVELEPWRNRHAGAVACMKWSPNTALVASGCTEGGLAMYVPSNAKR</sequence>
<evidence type="ECO:0000313" key="7">
    <source>
        <dbReference type="EMBL" id="CCO14992.1"/>
    </source>
</evidence>
<name>K8EAU3_9CHLO</name>
<feature type="repeat" description="WD" evidence="6">
    <location>
        <begin position="17"/>
        <end position="58"/>
    </location>
</feature>
<feature type="repeat" description="WD" evidence="6">
    <location>
        <begin position="118"/>
        <end position="159"/>
    </location>
</feature>
<keyword evidence="8" id="KW-1185">Reference proteome</keyword>
<keyword evidence="5" id="KW-0539">Nucleus</keyword>
<dbReference type="Pfam" id="PF00400">
    <property type="entry name" value="WD40"/>
    <property type="match status" value="4"/>
</dbReference>
<dbReference type="GeneID" id="19017576"/>